<protein>
    <recommendedName>
        <fullName evidence="2">Alginate lyase 2 domain-containing protein</fullName>
    </recommendedName>
</protein>
<dbReference type="SUPFAM" id="SSF49899">
    <property type="entry name" value="Concanavalin A-like lectins/glucanases"/>
    <property type="match status" value="1"/>
</dbReference>
<dbReference type="Gene3D" id="2.60.120.200">
    <property type="match status" value="1"/>
</dbReference>
<feature type="domain" description="Alginate lyase 2" evidence="2">
    <location>
        <begin position="128"/>
        <end position="303"/>
    </location>
</feature>
<dbReference type="OMA" id="IYDQWFR"/>
<sequence length="308" mass="35066">MASFVVLALFNLSLTLLILYSAAAWGPIDPTEGFISLPLNQSNFVIQRPYDVPEDQRYSYVNGVHKLWVYSTDKPHSLISHTNPRTEIRMQMGAYHQVAFCLALLLFMHQARAWPLDPTHGFVEVPLNTSNFEFHKPYDLAVSQRYSFVDGVHKLWVFSDDKPLSLNSPTKPRSEIRIRGYDYSSGVWQFEAYGYVPCGTSGVCTMQVFGASPPHATTLMLRVYNGTLSYYRAPALVDDIYDRWFRLNVIHDVDAAIVKVYIDGVLKFEAPGRGGTSHYFKCGVYAQNDDSHSMESRWKEIKVLKKCV</sequence>
<dbReference type="PANTHER" id="PTHR33681:SF4">
    <property type="entry name" value="OS12G0171100 PROTEIN"/>
    <property type="match status" value="1"/>
</dbReference>
<dbReference type="InParanoid" id="D7U462"/>
<feature type="chain" id="PRO_5003106339" description="Alginate lyase 2 domain-containing protein" evidence="1">
    <location>
        <begin position="25"/>
        <end position="308"/>
    </location>
</feature>
<dbReference type="InterPro" id="IPR013320">
    <property type="entry name" value="ConA-like_dom_sf"/>
</dbReference>
<dbReference type="PANTHER" id="PTHR33681">
    <property type="entry name" value="BINDING PROTEIN, PUTATIVE, EXPRESSED-RELATED"/>
    <property type="match status" value="1"/>
</dbReference>
<dbReference type="Pfam" id="PF08787">
    <property type="entry name" value="Alginate_lyase2"/>
    <property type="match status" value="1"/>
</dbReference>
<name>D7U462_VITVI</name>
<dbReference type="eggNOG" id="ENOG502QTBJ">
    <property type="taxonomic scope" value="Eukaryota"/>
</dbReference>
<dbReference type="AlphaFoldDB" id="D7U462"/>
<organism evidence="3 4">
    <name type="scientific">Vitis vinifera</name>
    <name type="common">Grape</name>
    <dbReference type="NCBI Taxonomy" id="29760"/>
    <lineage>
        <taxon>Eukaryota</taxon>
        <taxon>Viridiplantae</taxon>
        <taxon>Streptophyta</taxon>
        <taxon>Embryophyta</taxon>
        <taxon>Tracheophyta</taxon>
        <taxon>Spermatophyta</taxon>
        <taxon>Magnoliopsida</taxon>
        <taxon>eudicotyledons</taxon>
        <taxon>Gunneridae</taxon>
        <taxon>Pentapetalae</taxon>
        <taxon>rosids</taxon>
        <taxon>Vitales</taxon>
        <taxon>Vitaceae</taxon>
        <taxon>Viteae</taxon>
        <taxon>Vitis</taxon>
    </lineage>
</organism>
<keyword evidence="1" id="KW-0732">Signal</keyword>
<dbReference type="EMBL" id="FN596506">
    <property type="protein sequence ID" value="CBI37638.3"/>
    <property type="molecule type" value="Genomic_DNA"/>
</dbReference>
<evidence type="ECO:0000256" key="1">
    <source>
        <dbReference type="SAM" id="SignalP"/>
    </source>
</evidence>
<evidence type="ECO:0000259" key="2">
    <source>
        <dbReference type="Pfam" id="PF08787"/>
    </source>
</evidence>
<keyword evidence="4" id="KW-1185">Reference proteome</keyword>
<dbReference type="HOGENOM" id="CLU_078650_0_0_1"/>
<proteinExistence type="predicted"/>
<dbReference type="Proteomes" id="UP000009183">
    <property type="component" value="Chromosome 4"/>
</dbReference>
<evidence type="ECO:0000313" key="4">
    <source>
        <dbReference type="Proteomes" id="UP000009183"/>
    </source>
</evidence>
<dbReference type="InterPro" id="IPR014895">
    <property type="entry name" value="Alginate_lyase_2"/>
</dbReference>
<accession>D7U462</accession>
<dbReference type="PaxDb" id="29760-VIT_04s0044g00180.t01"/>
<feature type="signal peptide" evidence="1">
    <location>
        <begin position="1"/>
        <end position="24"/>
    </location>
</feature>
<evidence type="ECO:0000313" key="3">
    <source>
        <dbReference type="EMBL" id="CBI37638.3"/>
    </source>
</evidence>
<reference evidence="4" key="1">
    <citation type="journal article" date="2007" name="Nature">
        <title>The grapevine genome sequence suggests ancestral hexaploidization in major angiosperm phyla.</title>
        <authorList>
            <consortium name="The French-Italian Public Consortium for Grapevine Genome Characterization."/>
            <person name="Jaillon O."/>
            <person name="Aury J.-M."/>
            <person name="Noel B."/>
            <person name="Policriti A."/>
            <person name="Clepet C."/>
            <person name="Casagrande A."/>
            <person name="Choisne N."/>
            <person name="Aubourg S."/>
            <person name="Vitulo N."/>
            <person name="Jubin C."/>
            <person name="Vezzi A."/>
            <person name="Legeai F."/>
            <person name="Hugueney P."/>
            <person name="Dasilva C."/>
            <person name="Horner D."/>
            <person name="Mica E."/>
            <person name="Jublot D."/>
            <person name="Poulain J."/>
            <person name="Bruyere C."/>
            <person name="Billault A."/>
            <person name="Segurens B."/>
            <person name="Gouyvenoux M."/>
            <person name="Ugarte E."/>
            <person name="Cattonaro F."/>
            <person name="Anthouard V."/>
            <person name="Vico V."/>
            <person name="Del Fabbro C."/>
            <person name="Alaux M."/>
            <person name="Di Gaspero G."/>
            <person name="Dumas V."/>
            <person name="Felice N."/>
            <person name="Paillard S."/>
            <person name="Juman I."/>
            <person name="Moroldo M."/>
            <person name="Scalabrin S."/>
            <person name="Canaguier A."/>
            <person name="Le Clainche I."/>
            <person name="Malacrida G."/>
            <person name="Durand E."/>
            <person name="Pesole G."/>
            <person name="Laucou V."/>
            <person name="Chatelet P."/>
            <person name="Merdinoglu D."/>
            <person name="Delledonne M."/>
            <person name="Pezzotti M."/>
            <person name="Lecharny A."/>
            <person name="Scarpelli C."/>
            <person name="Artiguenave F."/>
            <person name="Pe M.E."/>
            <person name="Valle G."/>
            <person name="Morgante M."/>
            <person name="Caboche M."/>
            <person name="Adam-Blondon A.-F."/>
            <person name="Weissenbach J."/>
            <person name="Quetier F."/>
            <person name="Wincker P."/>
        </authorList>
    </citation>
    <scope>NUCLEOTIDE SEQUENCE [LARGE SCALE GENOMIC DNA]</scope>
    <source>
        <strain evidence="4">cv. Pinot noir / PN40024</strain>
    </source>
</reference>
<gene>
    <name evidence="3" type="ordered locus">VIT_04s0044g00180</name>
</gene>